<accession>A0A1F5FGS2</accession>
<proteinExistence type="predicted"/>
<comment type="caution">
    <text evidence="2">The sequence shown here is derived from an EMBL/GenBank/DDBJ whole genome shotgun (WGS) entry which is preliminary data.</text>
</comment>
<dbReference type="Proteomes" id="UP000176682">
    <property type="component" value="Unassembled WGS sequence"/>
</dbReference>
<dbReference type="AlphaFoldDB" id="A0A1F5FGS2"/>
<evidence type="ECO:0000256" key="1">
    <source>
        <dbReference type="SAM" id="Phobius"/>
    </source>
</evidence>
<keyword evidence="1" id="KW-1133">Transmembrane helix</keyword>
<evidence type="ECO:0000313" key="3">
    <source>
        <dbReference type="Proteomes" id="UP000176682"/>
    </source>
</evidence>
<name>A0A1F5FGS2_9BACT</name>
<dbReference type="EMBL" id="MFAM01000036">
    <property type="protein sequence ID" value="OGD78783.1"/>
    <property type="molecule type" value="Genomic_DNA"/>
</dbReference>
<organism evidence="2 3">
    <name type="scientific">Candidatus Collierbacteria bacterium RIFOXYB1_FULL_49_13</name>
    <dbReference type="NCBI Taxonomy" id="1817728"/>
    <lineage>
        <taxon>Bacteria</taxon>
        <taxon>Candidatus Collieribacteriota</taxon>
    </lineage>
</organism>
<evidence type="ECO:0000313" key="2">
    <source>
        <dbReference type="EMBL" id="OGD78783.1"/>
    </source>
</evidence>
<gene>
    <name evidence="2" type="ORF">A2368_03605</name>
</gene>
<keyword evidence="1" id="KW-0472">Membrane</keyword>
<feature type="transmembrane region" description="Helical" evidence="1">
    <location>
        <begin position="12"/>
        <end position="35"/>
    </location>
</feature>
<evidence type="ECO:0008006" key="4">
    <source>
        <dbReference type="Google" id="ProtNLM"/>
    </source>
</evidence>
<protein>
    <recommendedName>
        <fullName evidence="4">Type II secretion system protein GspI C-terminal domain-containing protein</fullName>
    </recommendedName>
</protein>
<reference evidence="2 3" key="1">
    <citation type="journal article" date="2016" name="Nat. Commun.">
        <title>Thousands of microbial genomes shed light on interconnected biogeochemical processes in an aquifer system.</title>
        <authorList>
            <person name="Anantharaman K."/>
            <person name="Brown C.T."/>
            <person name="Hug L.A."/>
            <person name="Sharon I."/>
            <person name="Castelle C.J."/>
            <person name="Probst A.J."/>
            <person name="Thomas B.C."/>
            <person name="Singh A."/>
            <person name="Wilkins M.J."/>
            <person name="Karaoz U."/>
            <person name="Brodie E.L."/>
            <person name="Williams K.H."/>
            <person name="Hubbard S.S."/>
            <person name="Banfield J.F."/>
        </authorList>
    </citation>
    <scope>NUCLEOTIDE SEQUENCE [LARGE SCALE GENOMIC DNA]</scope>
</reference>
<sequence>MKRLRLISGQTLIEVIVALVLVEFALISIASAGVVSVRNGRLARERAEARSIAETIMEGVRLERDADAEGFFARSSGVEPLPTQGSGVVYSPELRYTRIDDDQMQVSVEVSWSVGGGQMHVREESSFNRWQ</sequence>
<keyword evidence="1" id="KW-0812">Transmembrane</keyword>